<dbReference type="Gene3D" id="3.90.79.10">
    <property type="entry name" value="Nucleoside Triphosphate Pyrophosphohydrolase"/>
    <property type="match status" value="1"/>
</dbReference>
<feature type="region of interest" description="Disordered" evidence="1">
    <location>
        <begin position="324"/>
        <end position="374"/>
    </location>
</feature>
<evidence type="ECO:0000256" key="1">
    <source>
        <dbReference type="SAM" id="MobiDB-lite"/>
    </source>
</evidence>
<feature type="compositionally biased region" description="Acidic residues" evidence="1">
    <location>
        <begin position="326"/>
        <end position="342"/>
    </location>
</feature>
<dbReference type="SUPFAM" id="SSF55811">
    <property type="entry name" value="Nudix"/>
    <property type="match status" value="1"/>
</dbReference>
<evidence type="ECO:0000313" key="3">
    <source>
        <dbReference type="EMBL" id="KAH0958537.1"/>
    </source>
</evidence>
<proteinExistence type="predicted"/>
<dbReference type="RefSeq" id="XP_044716050.1">
    <property type="nucleotide sequence ID" value="XM_044868695.1"/>
</dbReference>
<dbReference type="PROSITE" id="PS51462">
    <property type="entry name" value="NUDIX"/>
    <property type="match status" value="1"/>
</dbReference>
<dbReference type="GeneID" id="68359353"/>
<protein>
    <submittedName>
        <fullName evidence="3">NUDIX domain-containing protein</fullName>
    </submittedName>
</protein>
<organism evidence="3 4">
    <name type="scientific">Hirsutella rhossiliensis</name>
    <dbReference type="NCBI Taxonomy" id="111463"/>
    <lineage>
        <taxon>Eukaryota</taxon>
        <taxon>Fungi</taxon>
        <taxon>Dikarya</taxon>
        <taxon>Ascomycota</taxon>
        <taxon>Pezizomycotina</taxon>
        <taxon>Sordariomycetes</taxon>
        <taxon>Hypocreomycetidae</taxon>
        <taxon>Hypocreales</taxon>
        <taxon>Ophiocordycipitaceae</taxon>
        <taxon>Hirsutella</taxon>
    </lineage>
</organism>
<reference evidence="3" key="1">
    <citation type="submission" date="2021-09" db="EMBL/GenBank/DDBJ databases">
        <title>A high-quality genome of the endoparasitic fungus Hirsutella rhossiliensis with a comparison of Hirsutella genomes reveals transposable elements contributing to genome size variation.</title>
        <authorList>
            <person name="Lin R."/>
            <person name="Jiao Y."/>
            <person name="Sun X."/>
            <person name="Ling J."/>
            <person name="Xie B."/>
            <person name="Cheng X."/>
        </authorList>
    </citation>
    <scope>NUCLEOTIDE SEQUENCE</scope>
    <source>
        <strain evidence="3">HR02</strain>
    </source>
</reference>
<accession>A0A9P8MP68</accession>
<dbReference type="InterPro" id="IPR015797">
    <property type="entry name" value="NUDIX_hydrolase-like_dom_sf"/>
</dbReference>
<gene>
    <name evidence="3" type="ORF">HRG_10224</name>
</gene>
<dbReference type="Pfam" id="PF00293">
    <property type="entry name" value="NUDIX"/>
    <property type="match status" value="1"/>
</dbReference>
<evidence type="ECO:0000259" key="2">
    <source>
        <dbReference type="PROSITE" id="PS51462"/>
    </source>
</evidence>
<evidence type="ECO:0000313" key="4">
    <source>
        <dbReference type="Proteomes" id="UP000824596"/>
    </source>
</evidence>
<feature type="compositionally biased region" description="Basic and acidic residues" evidence="1">
    <location>
        <begin position="354"/>
        <end position="366"/>
    </location>
</feature>
<dbReference type="Proteomes" id="UP000824596">
    <property type="component" value="Unassembled WGS sequence"/>
</dbReference>
<comment type="caution">
    <text evidence="3">The sequence shown here is derived from an EMBL/GenBank/DDBJ whole genome shotgun (WGS) entry which is preliminary data.</text>
</comment>
<dbReference type="OrthoDB" id="206213at2759"/>
<keyword evidence="4" id="KW-1185">Reference proteome</keyword>
<name>A0A9P8MP68_9HYPO</name>
<dbReference type="InterPro" id="IPR000086">
    <property type="entry name" value="NUDIX_hydrolase_dom"/>
</dbReference>
<dbReference type="AlphaFoldDB" id="A0A9P8MP68"/>
<feature type="domain" description="Nudix hydrolase" evidence="2">
    <location>
        <begin position="52"/>
        <end position="201"/>
    </location>
</feature>
<sequence length="401" mass="45326">MAPTLLRSTPPRLSMRPWLLFALASSASTPCPPPRISCRRASSRVKPSSQLQKRDVAGSFIFRLAEDSPDGWTQVALFRRSAKVRTYQHKWAPVSGTVEASDADPLATAWRELAEETGLTPDSLRFLRRGKPYSYSDASIGREWTINPFAFILQPGAASTIRLDWEHEAYDWFNPVDLLANRSFQGVPHLTDSLRRVWFELELGPGAAAAALESGLRDLRGDGDATTRRTRRGPLLRALKAFLDVLAALDAPSTDRWWRNLRLAAWHLSYNGTQPMDPSVLSTLVDLMTFVEAKLPSGKTIPASFADDLCAKMRRFAQDAYRLDDDGVEQGAEEENEDDWEEREVQVSEQQTQKQEKEQETGRDQEQEPETEEIEVEIGLELEELWDDVGQTRAERFFSDL</sequence>
<dbReference type="EMBL" id="JAIZPD010000015">
    <property type="protein sequence ID" value="KAH0958537.1"/>
    <property type="molecule type" value="Genomic_DNA"/>
</dbReference>